<keyword evidence="1" id="KW-0677">Repeat</keyword>
<sequence length="673" mass="74216">MPSPTSSPFYTLRLDNPLINIDEAVLKFQDDFALCQDACELVRTTQGDGSVCFVKFFDNKENLDHFVSFLEKLSDKPLDLEILDFEHQLNLQLPGNLYIRGLLPTTTSENLYDIFCPYGDIQLCKIIYDDYGFSKGYGFVNLANKVQADEAISHLNGCNVDGNNLFINHHVSKKDRLKQLELKKENYSNIYVKNIPAKIQKDQLYSLFKKFGTIESVFLPPSDTNEQESKGYGFINFKYHDDALKAQEEMNGYEILPGYEMQISRAERKKDRFQFQNLNSHYSMDYLQATSFSPVSPSSLSNVDSNAFSFISPIASTDGYDEGNAEAAGEVETVSEAESGSNDDDLSTSNSKKGGPPITPFVLAMDSSIVPTVAGLPIAGPDYQDSNLYITHLPLDFTDTDLEGLFTEFGPIVSAKVITYQKGKRNGLLDQQIGSRDARGKDPESLVGKSKGFGFVCFQKPLFASKALMAMNGYRIDSTHVLNVSFAQRKENKFQRGKLHHYNQNNLGRFYRYLSYPNGTTDTNAGPVGAIPMGLMPSAAPVGPAGPMSAMNAVGPLGPLGPLGPISPMGHMLPGVIPLSPTSDSAPIYHSQITFDEENYDAGDNDDTNIKGKSNGKGKGRNGVDRFGDMSSSDASQYPSFVPYGGYYYYPYVPYVPVTPLAPESSDPKEVSR</sequence>
<evidence type="ECO:0000256" key="2">
    <source>
        <dbReference type="ARBA" id="ARBA00022884"/>
    </source>
</evidence>
<feature type="domain" description="RRM" evidence="5">
    <location>
        <begin position="188"/>
        <end position="268"/>
    </location>
</feature>
<dbReference type="InterPro" id="IPR012677">
    <property type="entry name" value="Nucleotide-bd_a/b_plait_sf"/>
</dbReference>
<dbReference type="SMART" id="SM00360">
    <property type="entry name" value="RRM"/>
    <property type="match status" value="3"/>
</dbReference>
<dbReference type="OrthoDB" id="6159137at2759"/>
<dbReference type="EMBL" id="CP064812">
    <property type="protein sequence ID" value="QPG73898.1"/>
    <property type="molecule type" value="Genomic_DNA"/>
</dbReference>
<keyword evidence="7" id="KW-1185">Reference proteome</keyword>
<evidence type="ECO:0000259" key="5">
    <source>
        <dbReference type="PROSITE" id="PS50102"/>
    </source>
</evidence>
<evidence type="ECO:0000313" key="6">
    <source>
        <dbReference type="EMBL" id="QPG73898.1"/>
    </source>
</evidence>
<dbReference type="PANTHER" id="PTHR24012">
    <property type="entry name" value="RNA BINDING PROTEIN"/>
    <property type="match status" value="1"/>
</dbReference>
<evidence type="ECO:0000256" key="3">
    <source>
        <dbReference type="PROSITE-ProRule" id="PRU00176"/>
    </source>
</evidence>
<feature type="region of interest" description="Disordered" evidence="4">
    <location>
        <begin position="599"/>
        <end position="637"/>
    </location>
</feature>
<dbReference type="Pfam" id="PF00076">
    <property type="entry name" value="RRM_1"/>
    <property type="match status" value="4"/>
</dbReference>
<name>A0A875RYV3_EENNA</name>
<dbReference type="Proteomes" id="UP000662931">
    <property type="component" value="Chromosome 1"/>
</dbReference>
<reference evidence="6" key="1">
    <citation type="submission" date="2020-10" db="EMBL/GenBank/DDBJ databases">
        <authorList>
            <person name="Roach M.J.R."/>
        </authorList>
    </citation>
    <scope>NUCLEOTIDE SEQUENCE</scope>
    <source>
        <strain evidence="6">CBS 1945</strain>
    </source>
</reference>
<dbReference type="InterPro" id="IPR000504">
    <property type="entry name" value="RRM_dom"/>
</dbReference>
<keyword evidence="2 3" id="KW-0694">RNA-binding</keyword>
<accession>A0A875RYV3</accession>
<evidence type="ECO:0000313" key="7">
    <source>
        <dbReference type="Proteomes" id="UP000662931"/>
    </source>
</evidence>
<dbReference type="InterPro" id="IPR035979">
    <property type="entry name" value="RBD_domain_sf"/>
</dbReference>
<feature type="domain" description="RRM" evidence="5">
    <location>
        <begin position="95"/>
        <end position="172"/>
    </location>
</feature>
<dbReference type="Gene3D" id="3.30.70.330">
    <property type="match status" value="3"/>
</dbReference>
<organism evidence="6 7">
    <name type="scientific">Eeniella nana</name>
    <name type="common">Yeast</name>
    <name type="synonym">Brettanomyces nanus</name>
    <dbReference type="NCBI Taxonomy" id="13502"/>
    <lineage>
        <taxon>Eukaryota</taxon>
        <taxon>Fungi</taxon>
        <taxon>Dikarya</taxon>
        <taxon>Ascomycota</taxon>
        <taxon>Saccharomycotina</taxon>
        <taxon>Pichiomycetes</taxon>
        <taxon>Pichiales</taxon>
        <taxon>Pichiaceae</taxon>
        <taxon>Brettanomyces</taxon>
    </lineage>
</organism>
<evidence type="ECO:0000256" key="4">
    <source>
        <dbReference type="SAM" id="MobiDB-lite"/>
    </source>
</evidence>
<gene>
    <name evidence="6" type="ORF">FOA43_001213</name>
</gene>
<dbReference type="KEGG" id="bnn:FOA43_001213"/>
<dbReference type="PROSITE" id="PS50102">
    <property type="entry name" value="RRM"/>
    <property type="match status" value="3"/>
</dbReference>
<dbReference type="GeneID" id="62194614"/>
<dbReference type="GO" id="GO:0003723">
    <property type="term" value="F:RNA binding"/>
    <property type="evidence" value="ECO:0007669"/>
    <property type="project" value="UniProtKB-UniRule"/>
</dbReference>
<proteinExistence type="predicted"/>
<feature type="region of interest" description="Disordered" evidence="4">
    <location>
        <begin position="321"/>
        <end position="357"/>
    </location>
</feature>
<dbReference type="CDD" id="cd00590">
    <property type="entry name" value="RRM_SF"/>
    <property type="match status" value="2"/>
</dbReference>
<dbReference type="AlphaFoldDB" id="A0A875RYV3"/>
<feature type="domain" description="RRM" evidence="5">
    <location>
        <begin position="386"/>
        <end position="489"/>
    </location>
</feature>
<evidence type="ECO:0000256" key="1">
    <source>
        <dbReference type="ARBA" id="ARBA00022737"/>
    </source>
</evidence>
<dbReference type="RefSeq" id="XP_038777463.1">
    <property type="nucleotide sequence ID" value="XM_038921535.1"/>
</dbReference>
<dbReference type="SUPFAM" id="SSF54928">
    <property type="entry name" value="RNA-binding domain, RBD"/>
    <property type="match status" value="3"/>
</dbReference>
<protein>
    <recommendedName>
        <fullName evidence="5">RRM domain-containing protein</fullName>
    </recommendedName>
</protein>